<dbReference type="PANTHER" id="PTHR30250:SF11">
    <property type="entry name" value="O-ANTIGEN TRANSPORTER-RELATED"/>
    <property type="match status" value="1"/>
</dbReference>
<feature type="transmembrane region" description="Helical" evidence="6">
    <location>
        <begin position="390"/>
        <end position="412"/>
    </location>
</feature>
<dbReference type="PANTHER" id="PTHR30250">
    <property type="entry name" value="PST FAMILY PREDICTED COLANIC ACID TRANSPORTER"/>
    <property type="match status" value="1"/>
</dbReference>
<evidence type="ECO:0000256" key="2">
    <source>
        <dbReference type="ARBA" id="ARBA00022475"/>
    </source>
</evidence>
<feature type="transmembrane region" description="Helical" evidence="6">
    <location>
        <begin position="334"/>
        <end position="351"/>
    </location>
</feature>
<dbReference type="STRING" id="413434.SAMN04488132_106110"/>
<evidence type="ECO:0000313" key="8">
    <source>
        <dbReference type="Proteomes" id="UP000190888"/>
    </source>
</evidence>
<keyword evidence="8" id="KW-1185">Reference proteome</keyword>
<feature type="transmembrane region" description="Helical" evidence="6">
    <location>
        <begin position="433"/>
        <end position="451"/>
    </location>
</feature>
<dbReference type="Proteomes" id="UP000190888">
    <property type="component" value="Unassembled WGS sequence"/>
</dbReference>
<evidence type="ECO:0000256" key="5">
    <source>
        <dbReference type="ARBA" id="ARBA00023136"/>
    </source>
</evidence>
<evidence type="ECO:0000313" key="7">
    <source>
        <dbReference type="EMBL" id="SJZ92927.1"/>
    </source>
</evidence>
<keyword evidence="3 6" id="KW-0812">Transmembrane</keyword>
<feature type="transmembrane region" description="Helical" evidence="6">
    <location>
        <begin position="9"/>
        <end position="29"/>
    </location>
</feature>
<dbReference type="EMBL" id="FUWH01000006">
    <property type="protein sequence ID" value="SJZ92927.1"/>
    <property type="molecule type" value="Genomic_DNA"/>
</dbReference>
<evidence type="ECO:0000256" key="6">
    <source>
        <dbReference type="SAM" id="Phobius"/>
    </source>
</evidence>
<evidence type="ECO:0000256" key="1">
    <source>
        <dbReference type="ARBA" id="ARBA00004651"/>
    </source>
</evidence>
<comment type="subcellular location">
    <subcellularLocation>
        <location evidence="1">Cell membrane</location>
        <topology evidence="1">Multi-pass membrane protein</topology>
    </subcellularLocation>
</comment>
<protein>
    <submittedName>
        <fullName evidence="7">Membrane protein involved in the export of O-antigen and teichoic acid</fullName>
    </submittedName>
</protein>
<proteinExistence type="predicted"/>
<dbReference type="GO" id="GO:0005886">
    <property type="term" value="C:plasma membrane"/>
    <property type="evidence" value="ECO:0007669"/>
    <property type="project" value="UniProtKB-SubCell"/>
</dbReference>
<keyword evidence="5 6" id="KW-0472">Membrane</keyword>
<accession>A0A1T4PNZ2</accession>
<dbReference type="RefSeq" id="WP_078831686.1">
    <property type="nucleotide sequence ID" value="NZ_FUWH01000006.1"/>
</dbReference>
<feature type="transmembrane region" description="Helical" evidence="6">
    <location>
        <begin position="457"/>
        <end position="478"/>
    </location>
</feature>
<sequence length="500" mass="57264">MGNIRKQTIISSILVYIGFLVGFVNTYISGRNGSLTPEQYGLTRIFSDFGQNVYSFAALGIIPVIYKFYPYYKDNLPERKIDLISWALLISFTGFILVMICGIWFEPAFIGYFSKGSNKLLTDYYYWMFPFAIGMLFFFVTESFAWALHRSVVSNFLKETLLRVLSCILIFLFYFKVISFHTFIRLYAFQFLVLFLVLIIYLYNTGHLHFTFKISLVTRKFWKKMVTMQALAFGGTCIAAIAATVDSFIIAGFQGLGSVGVFLFAQYAANLVQVPQRSIQAVSAGVLARAWKEKDYKEINRVYERSCINLLLMALFIFGNLWLNVEDGMRVLDIQAAFSEGLGVMFVLGLIRIVDAGTGLNAMVINTSTFWKFDCMSGVVLFILRLPLTYYLIKHYGIIGSAIAELISYSIYNFIRFEFLRRKFNMQPFSMKTIYALLLALAAYLACYYGFEMLSGWVRIIARGISFSLLMVAGIFYFRITPDAWQMVAVAREKFGRNKK</sequence>
<feature type="transmembrane region" description="Helical" evidence="6">
    <location>
        <begin position="49"/>
        <end position="69"/>
    </location>
</feature>
<organism evidence="7 8">
    <name type="scientific">Sediminibacterium ginsengisoli</name>
    <dbReference type="NCBI Taxonomy" id="413434"/>
    <lineage>
        <taxon>Bacteria</taxon>
        <taxon>Pseudomonadati</taxon>
        <taxon>Bacteroidota</taxon>
        <taxon>Chitinophagia</taxon>
        <taxon>Chitinophagales</taxon>
        <taxon>Chitinophagaceae</taxon>
        <taxon>Sediminibacterium</taxon>
    </lineage>
</organism>
<feature type="transmembrane region" description="Helical" evidence="6">
    <location>
        <begin position="160"/>
        <end position="178"/>
    </location>
</feature>
<feature type="transmembrane region" description="Helical" evidence="6">
    <location>
        <begin position="225"/>
        <end position="243"/>
    </location>
</feature>
<gene>
    <name evidence="7" type="ORF">SAMN04488132_106110</name>
</gene>
<evidence type="ECO:0000256" key="4">
    <source>
        <dbReference type="ARBA" id="ARBA00022989"/>
    </source>
</evidence>
<evidence type="ECO:0000256" key="3">
    <source>
        <dbReference type="ARBA" id="ARBA00022692"/>
    </source>
</evidence>
<feature type="transmembrane region" description="Helical" evidence="6">
    <location>
        <begin position="249"/>
        <end position="269"/>
    </location>
</feature>
<keyword evidence="4 6" id="KW-1133">Transmembrane helix</keyword>
<keyword evidence="2" id="KW-1003">Cell membrane</keyword>
<feature type="transmembrane region" description="Helical" evidence="6">
    <location>
        <begin position="302"/>
        <end position="322"/>
    </location>
</feature>
<feature type="transmembrane region" description="Helical" evidence="6">
    <location>
        <begin position="125"/>
        <end position="148"/>
    </location>
</feature>
<feature type="transmembrane region" description="Helical" evidence="6">
    <location>
        <begin position="81"/>
        <end position="105"/>
    </location>
</feature>
<name>A0A1T4PNZ2_9BACT</name>
<feature type="transmembrane region" description="Helical" evidence="6">
    <location>
        <begin position="184"/>
        <end position="204"/>
    </location>
</feature>
<dbReference type="OrthoDB" id="88014at2"/>
<dbReference type="InterPro" id="IPR050833">
    <property type="entry name" value="Poly_Biosynth_Transport"/>
</dbReference>
<reference evidence="7 8" key="1">
    <citation type="submission" date="2017-02" db="EMBL/GenBank/DDBJ databases">
        <authorList>
            <person name="Peterson S.W."/>
        </authorList>
    </citation>
    <scope>NUCLEOTIDE SEQUENCE [LARGE SCALE GENOMIC DNA]</scope>
    <source>
        <strain evidence="7 8">DSM 22335</strain>
    </source>
</reference>
<dbReference type="AlphaFoldDB" id="A0A1T4PNZ2"/>